<reference evidence="4 5" key="1">
    <citation type="submission" date="2018-03" db="EMBL/GenBank/DDBJ databases">
        <title>Draft genome sequence of Rohu Carp (Labeo rohita).</title>
        <authorList>
            <person name="Das P."/>
            <person name="Kushwaha B."/>
            <person name="Joshi C.G."/>
            <person name="Kumar D."/>
            <person name="Nagpure N.S."/>
            <person name="Sahoo L."/>
            <person name="Das S.P."/>
            <person name="Bit A."/>
            <person name="Patnaik S."/>
            <person name="Meher P.K."/>
            <person name="Jayasankar P."/>
            <person name="Koringa P.G."/>
            <person name="Patel N.V."/>
            <person name="Hinsu A.T."/>
            <person name="Kumar R."/>
            <person name="Pandey M."/>
            <person name="Agarwal S."/>
            <person name="Srivastava S."/>
            <person name="Singh M."/>
            <person name="Iquebal M.A."/>
            <person name="Jaiswal S."/>
            <person name="Angadi U.B."/>
            <person name="Kumar N."/>
            <person name="Raza M."/>
            <person name="Shah T.M."/>
            <person name="Rai A."/>
            <person name="Jena J.K."/>
        </authorList>
    </citation>
    <scope>NUCLEOTIDE SEQUENCE [LARGE SCALE GENOMIC DNA]</scope>
    <source>
        <strain evidence="4">DASCIFA01</strain>
        <tissue evidence="4">Testis</tissue>
    </source>
</reference>
<dbReference type="GO" id="GO:0046982">
    <property type="term" value="F:protein heterodimerization activity"/>
    <property type="evidence" value="ECO:0007669"/>
    <property type="project" value="InterPro"/>
</dbReference>
<dbReference type="AlphaFoldDB" id="A0A498LV21"/>
<dbReference type="Gene3D" id="1.10.20.10">
    <property type="entry name" value="Histone, subunit A"/>
    <property type="match status" value="1"/>
</dbReference>
<dbReference type="FunFam" id="1.10.20.10:FF:000156">
    <property type="entry name" value="Centromere protein S"/>
    <property type="match status" value="1"/>
</dbReference>
<dbReference type="PROSITE" id="PS00214">
    <property type="entry name" value="FABP"/>
    <property type="match status" value="1"/>
</dbReference>
<dbReference type="Gene3D" id="2.40.128.20">
    <property type="match status" value="1"/>
</dbReference>
<dbReference type="PANTHER" id="PTHR11955">
    <property type="entry name" value="FATTY ACID BINDING PROTEIN"/>
    <property type="match status" value="1"/>
</dbReference>
<keyword evidence="3" id="KW-0813">Transport</keyword>
<name>A0A498LV21_LABRO</name>
<dbReference type="InterPro" id="IPR029003">
    <property type="entry name" value="CENP-S/Mhf1"/>
</dbReference>
<comment type="caution">
    <text evidence="4">The sequence shown here is derived from an EMBL/GenBank/DDBJ whole genome shotgun (WGS) entry which is preliminary data.</text>
</comment>
<gene>
    <name evidence="4" type="ORF">ROHU_011297</name>
</gene>
<sequence>MPANYSGTWDIVDNQNFEAYMVALGIDFATRKVARMLKPQKVFEQDGDSFIIKTFTTFRNYSCSFKIGEEFEEITKGLDNRKCQTTVNWDNDKLVCVQKGEKKNRGWTHWMEGDTLYLRLKAAVHYTVGCLCQNIAADCEKQITKQTIAAIAETAFRQCDIFAKDLEAFARHAKRHTVTVDDVKLTARRTTALYNYIQQKSEELALNNQELKEKRKKNAAKRKSKDMEAEEENELED</sequence>
<organism evidence="4 5">
    <name type="scientific">Labeo rohita</name>
    <name type="common">Indian major carp</name>
    <name type="synonym">Cyprinus rohita</name>
    <dbReference type="NCBI Taxonomy" id="84645"/>
    <lineage>
        <taxon>Eukaryota</taxon>
        <taxon>Metazoa</taxon>
        <taxon>Chordata</taxon>
        <taxon>Craniata</taxon>
        <taxon>Vertebrata</taxon>
        <taxon>Euteleostomi</taxon>
        <taxon>Actinopterygii</taxon>
        <taxon>Neopterygii</taxon>
        <taxon>Teleostei</taxon>
        <taxon>Ostariophysi</taxon>
        <taxon>Cypriniformes</taxon>
        <taxon>Cyprinidae</taxon>
        <taxon>Labeoninae</taxon>
        <taxon>Labeonini</taxon>
        <taxon>Labeo</taxon>
    </lineage>
</organism>
<dbReference type="InterPro" id="IPR031259">
    <property type="entry name" value="ILBP"/>
</dbReference>
<dbReference type="InterPro" id="IPR000463">
    <property type="entry name" value="Fatty_acid-bd"/>
</dbReference>
<evidence type="ECO:0000313" key="5">
    <source>
        <dbReference type="Proteomes" id="UP000290572"/>
    </source>
</evidence>
<dbReference type="FunFam" id="2.40.128.20:FF:000001">
    <property type="entry name" value="Fatty acid-binding protein, adipocyte"/>
    <property type="match status" value="1"/>
</dbReference>
<dbReference type="Pfam" id="PF15630">
    <property type="entry name" value="CENP-S"/>
    <property type="match status" value="1"/>
</dbReference>
<dbReference type="CDD" id="cd22919">
    <property type="entry name" value="HFD_CENP-S"/>
    <property type="match status" value="1"/>
</dbReference>
<dbReference type="InterPro" id="IPR000566">
    <property type="entry name" value="Lipocln_cytosolic_FA-bd_dom"/>
</dbReference>
<dbReference type="Pfam" id="PF00061">
    <property type="entry name" value="Lipocalin"/>
    <property type="match status" value="1"/>
</dbReference>
<dbReference type="InterPro" id="IPR009072">
    <property type="entry name" value="Histone-fold"/>
</dbReference>
<dbReference type="EMBL" id="QBIY01013293">
    <property type="protein sequence ID" value="RXN09155.1"/>
    <property type="molecule type" value="Genomic_DNA"/>
</dbReference>
<evidence type="ECO:0000313" key="4">
    <source>
        <dbReference type="EMBL" id="RXN09155.1"/>
    </source>
</evidence>
<accession>A0A498LV21</accession>
<dbReference type="GO" id="GO:0071821">
    <property type="term" value="C:FANCM-MHF complex"/>
    <property type="evidence" value="ECO:0007669"/>
    <property type="project" value="InterPro"/>
</dbReference>
<dbReference type="PRINTS" id="PR00178">
    <property type="entry name" value="FATTYACIDBP"/>
</dbReference>
<dbReference type="Proteomes" id="UP000290572">
    <property type="component" value="Unassembled WGS sequence"/>
</dbReference>
<dbReference type="GO" id="GO:0008289">
    <property type="term" value="F:lipid binding"/>
    <property type="evidence" value="ECO:0007669"/>
    <property type="project" value="InterPro"/>
</dbReference>
<dbReference type="SUPFAM" id="SSF47113">
    <property type="entry name" value="Histone-fold"/>
    <property type="match status" value="1"/>
</dbReference>
<keyword evidence="5" id="KW-1185">Reference proteome</keyword>
<dbReference type="SUPFAM" id="SSF50814">
    <property type="entry name" value="Lipocalins"/>
    <property type="match status" value="1"/>
</dbReference>
<dbReference type="STRING" id="84645.A0A498LV21"/>
<proteinExistence type="inferred from homology"/>
<comment type="similarity">
    <text evidence="1 3">Belongs to the calycin superfamily. Fatty-acid binding protein (FABP) family.</text>
</comment>
<evidence type="ECO:0000256" key="3">
    <source>
        <dbReference type="RuleBase" id="RU003696"/>
    </source>
</evidence>
<evidence type="ECO:0000256" key="2">
    <source>
        <dbReference type="ARBA" id="ARBA00016400"/>
    </source>
</evidence>
<evidence type="ECO:0000256" key="1">
    <source>
        <dbReference type="ARBA" id="ARBA00008390"/>
    </source>
</evidence>
<protein>
    <recommendedName>
        <fullName evidence="2">Centromere protein S</fullName>
    </recommendedName>
</protein>
<dbReference type="InterPro" id="IPR012674">
    <property type="entry name" value="Calycin"/>
</dbReference>